<evidence type="ECO:0000256" key="2">
    <source>
        <dbReference type="ARBA" id="ARBA00022603"/>
    </source>
</evidence>
<dbReference type="HOGENOM" id="CLU_010862_4_1_1"/>
<evidence type="ECO:0000256" key="10">
    <source>
        <dbReference type="PROSITE-ProRule" id="PRU00958"/>
    </source>
</evidence>
<dbReference type="GO" id="GO:0005634">
    <property type="term" value="C:nucleus"/>
    <property type="evidence" value="ECO:0007669"/>
    <property type="project" value="TreeGrafter"/>
</dbReference>
<dbReference type="PROSITE" id="PS50103">
    <property type="entry name" value="ZF_C3H1"/>
    <property type="match status" value="1"/>
</dbReference>
<dbReference type="InterPro" id="IPR029063">
    <property type="entry name" value="SAM-dependent_MTases_sf"/>
</dbReference>
<dbReference type="CTD" id="20232724"/>
<feature type="compositionally biased region" description="Basic residues" evidence="11">
    <location>
        <begin position="503"/>
        <end position="512"/>
    </location>
</feature>
<dbReference type="Pfam" id="PF02005">
    <property type="entry name" value="TRM"/>
    <property type="match status" value="1"/>
</dbReference>
<keyword evidence="4 10" id="KW-0949">S-adenosyl-L-methionine</keyword>
<proteinExistence type="inferred from homology"/>
<evidence type="ECO:0000256" key="8">
    <source>
        <dbReference type="ARBA" id="ARBA00051897"/>
    </source>
</evidence>
<keyword evidence="5 10" id="KW-0819">tRNA processing</keyword>
<dbReference type="KEGG" id="lgi:LOTGIDRAFT_127570"/>
<dbReference type="GeneID" id="20232724"/>
<evidence type="ECO:0000259" key="12">
    <source>
        <dbReference type="PROSITE" id="PS50103"/>
    </source>
</evidence>
<keyword evidence="1 10" id="KW-0820">tRNA-binding</keyword>
<evidence type="ECO:0000256" key="5">
    <source>
        <dbReference type="ARBA" id="ARBA00022694"/>
    </source>
</evidence>
<feature type="domain" description="C3H1-type" evidence="12">
    <location>
        <begin position="516"/>
        <end position="543"/>
    </location>
</feature>
<dbReference type="EMBL" id="KB202883">
    <property type="protein sequence ID" value="ESO87614.1"/>
    <property type="molecule type" value="Genomic_DNA"/>
</dbReference>
<keyword evidence="14" id="KW-1185">Reference proteome</keyword>
<evidence type="ECO:0000313" key="14">
    <source>
        <dbReference type="Proteomes" id="UP000030746"/>
    </source>
</evidence>
<comment type="catalytic activity">
    <reaction evidence="8 10">
        <text>guanosine(26) in tRNA + 2 S-adenosyl-L-methionine = N(2)-dimethylguanosine(26) in tRNA + 2 S-adenosyl-L-homocysteine + 2 H(+)</text>
        <dbReference type="Rhea" id="RHEA:43140"/>
        <dbReference type="Rhea" id="RHEA-COMP:10359"/>
        <dbReference type="Rhea" id="RHEA-COMP:10360"/>
        <dbReference type="ChEBI" id="CHEBI:15378"/>
        <dbReference type="ChEBI" id="CHEBI:57856"/>
        <dbReference type="ChEBI" id="CHEBI:59789"/>
        <dbReference type="ChEBI" id="CHEBI:74269"/>
        <dbReference type="ChEBI" id="CHEBI:74513"/>
        <dbReference type="EC" id="2.1.1.216"/>
    </reaction>
</comment>
<evidence type="ECO:0000256" key="7">
    <source>
        <dbReference type="ARBA" id="ARBA00039099"/>
    </source>
</evidence>
<dbReference type="Gene3D" id="3.30.56.70">
    <property type="entry name" value="N2,N2-dimethylguanosine tRNA methyltransferase, C-terminal domain"/>
    <property type="match status" value="1"/>
</dbReference>
<evidence type="ECO:0000256" key="3">
    <source>
        <dbReference type="ARBA" id="ARBA00022679"/>
    </source>
</evidence>
<keyword evidence="9" id="KW-0863">Zinc-finger</keyword>
<feature type="region of interest" description="Disordered" evidence="11">
    <location>
        <begin position="463"/>
        <end position="518"/>
    </location>
</feature>
<keyword evidence="6 10" id="KW-0694">RNA-binding</keyword>
<keyword evidence="3 10" id="KW-0808">Transferase</keyword>
<evidence type="ECO:0000313" key="13">
    <source>
        <dbReference type="EMBL" id="ESO87614.1"/>
    </source>
</evidence>
<dbReference type="GO" id="GO:0002940">
    <property type="term" value="P:tRNA N2-guanine methylation"/>
    <property type="evidence" value="ECO:0007669"/>
    <property type="project" value="TreeGrafter"/>
</dbReference>
<dbReference type="GO" id="GO:0160104">
    <property type="term" value="F:tRNA (guanine(26)-N2)-dimethyltransferase activity"/>
    <property type="evidence" value="ECO:0007669"/>
    <property type="project" value="UniProtKB-UniRule"/>
</dbReference>
<accession>V4BFD1</accession>
<dbReference type="PROSITE" id="PS51626">
    <property type="entry name" value="SAM_MT_TRM1"/>
    <property type="match status" value="1"/>
</dbReference>
<dbReference type="FunFam" id="3.30.56.70:FF:000001">
    <property type="entry name" value="tRNA (guanine(26)-N(2))-dimethyltransferase"/>
    <property type="match status" value="1"/>
</dbReference>
<dbReference type="NCBIfam" id="TIGR00308">
    <property type="entry name" value="TRM1"/>
    <property type="match status" value="1"/>
</dbReference>
<dbReference type="OMA" id="MKCCHEM"/>
<name>V4BFD1_LOTGI</name>
<dbReference type="FunFam" id="3.40.50.150:FF:000051">
    <property type="entry name" value="tRNA (guanine(26)-N(2))-dimethyltransferase"/>
    <property type="match status" value="1"/>
</dbReference>
<dbReference type="AlphaFoldDB" id="V4BFD1"/>
<evidence type="ECO:0000256" key="1">
    <source>
        <dbReference type="ARBA" id="ARBA00022555"/>
    </source>
</evidence>
<dbReference type="SUPFAM" id="SSF53335">
    <property type="entry name" value="S-adenosyl-L-methionine-dependent methyltransferases"/>
    <property type="match status" value="1"/>
</dbReference>
<dbReference type="EC" id="2.1.1.216" evidence="7 10"/>
<keyword evidence="9" id="KW-0479">Metal-binding</keyword>
<dbReference type="Gene3D" id="3.40.50.150">
    <property type="entry name" value="Vaccinia Virus protein VP39"/>
    <property type="match status" value="1"/>
</dbReference>
<dbReference type="PANTHER" id="PTHR10631:SF3">
    <property type="entry name" value="TRNA (GUANINE(26)-N(2))-DIMETHYLTRANSFERASE"/>
    <property type="match status" value="1"/>
</dbReference>
<dbReference type="STRING" id="225164.V4BFD1"/>
<feature type="zinc finger region" description="C3H1-type" evidence="9">
    <location>
        <begin position="516"/>
        <end position="543"/>
    </location>
</feature>
<evidence type="ECO:0000256" key="9">
    <source>
        <dbReference type="PROSITE-ProRule" id="PRU00723"/>
    </source>
</evidence>
<organism evidence="13 14">
    <name type="scientific">Lottia gigantea</name>
    <name type="common">Giant owl limpet</name>
    <dbReference type="NCBI Taxonomy" id="225164"/>
    <lineage>
        <taxon>Eukaryota</taxon>
        <taxon>Metazoa</taxon>
        <taxon>Spiralia</taxon>
        <taxon>Lophotrochozoa</taxon>
        <taxon>Mollusca</taxon>
        <taxon>Gastropoda</taxon>
        <taxon>Patellogastropoda</taxon>
        <taxon>Lottioidea</taxon>
        <taxon>Lottiidae</taxon>
        <taxon>Lottia</taxon>
    </lineage>
</organism>
<evidence type="ECO:0000256" key="4">
    <source>
        <dbReference type="ARBA" id="ARBA00022691"/>
    </source>
</evidence>
<protein>
    <recommendedName>
        <fullName evidence="7 10">tRNA (guanine(26)-N(2))-dimethyltransferase</fullName>
        <ecNumber evidence="7 10">2.1.1.216</ecNumber>
    </recommendedName>
</protein>
<dbReference type="Proteomes" id="UP000030746">
    <property type="component" value="Unassembled WGS sequence"/>
</dbReference>
<evidence type="ECO:0000256" key="6">
    <source>
        <dbReference type="ARBA" id="ARBA00022884"/>
    </source>
</evidence>
<dbReference type="InterPro" id="IPR002905">
    <property type="entry name" value="Trm1"/>
</dbReference>
<reference evidence="13 14" key="1">
    <citation type="journal article" date="2013" name="Nature">
        <title>Insights into bilaterian evolution from three spiralian genomes.</title>
        <authorList>
            <person name="Simakov O."/>
            <person name="Marletaz F."/>
            <person name="Cho S.J."/>
            <person name="Edsinger-Gonzales E."/>
            <person name="Havlak P."/>
            <person name="Hellsten U."/>
            <person name="Kuo D.H."/>
            <person name="Larsson T."/>
            <person name="Lv J."/>
            <person name="Arendt D."/>
            <person name="Savage R."/>
            <person name="Osoegawa K."/>
            <person name="de Jong P."/>
            <person name="Grimwood J."/>
            <person name="Chapman J.A."/>
            <person name="Shapiro H."/>
            <person name="Aerts A."/>
            <person name="Otillar R.P."/>
            <person name="Terry A.Y."/>
            <person name="Boore J.L."/>
            <person name="Grigoriev I.V."/>
            <person name="Lindberg D.R."/>
            <person name="Seaver E.C."/>
            <person name="Weisblat D.A."/>
            <person name="Putnam N.H."/>
            <person name="Rokhsar D.S."/>
        </authorList>
    </citation>
    <scope>NUCLEOTIDE SEQUENCE [LARGE SCALE GENOMIC DNA]</scope>
</reference>
<evidence type="ECO:0000256" key="11">
    <source>
        <dbReference type="SAM" id="MobiDB-lite"/>
    </source>
</evidence>
<dbReference type="OrthoDB" id="6349953at2759"/>
<dbReference type="InterPro" id="IPR000571">
    <property type="entry name" value="Znf_CCCH"/>
</dbReference>
<keyword evidence="2 10" id="KW-0489">Methyltransferase</keyword>
<dbReference type="PANTHER" id="PTHR10631">
    <property type="entry name" value="N 2 ,N 2 -DIMETHYLGUANOSINE TRNA METHYLTRANSFERASE"/>
    <property type="match status" value="1"/>
</dbReference>
<dbReference type="RefSeq" id="XP_009061805.1">
    <property type="nucleotide sequence ID" value="XM_009063557.1"/>
</dbReference>
<dbReference type="GO" id="GO:0000049">
    <property type="term" value="F:tRNA binding"/>
    <property type="evidence" value="ECO:0007669"/>
    <property type="project" value="UniProtKB-UniRule"/>
</dbReference>
<gene>
    <name evidence="13" type="ORF">LOTGIDRAFT_127570</name>
</gene>
<comment type="similarity">
    <text evidence="10">Belongs to the class I-like SAM-binding methyltransferase superfamily. Trm1 family.</text>
</comment>
<sequence>MATVVEKASENNLNFIKEGKAEAFQPKNVFYNPVQEFNRDITIAVINEFAKETIQNKNCKKVENDVDQANVELKVGVKCDNGIKILEGLSASGLRSMRFGLEIAGVKEIVTNDVSKWAVDIIDKNIEHNKLQHLVMSNLGDASMLLYQNKTEKSFDVVDLDPYGSPAQFLDAAVQAVRDGGLLCVTATDMAVLCGNAGEKCAATYGAMSVRMKCCHEEALRILLQCIETHANRYSRYIEPVISLSVDFYVRVFVKIHTGAKKVKESVTKKSMFYHCVGCGTVTLQKLGIKEPTEGNNFKFLPAHGPPVGSSCDHCNSRHVIGGPVWSDPIHSIDFIDRVLTSVSTNLQYLNTSKRISGLLTVAKEELQDIPFYYVLDDLCSTVHCSPLSLEKFNSAILNAGHKVSLSHAARNSKKTDAPSKFIWDIMRTWVKQNPIKDNRRATGSIASIILDKEIQNNISFTPHPQAIPASRNKGLVRFQPNPESNWGPKPRPSLNNEDKQKKFQGKRKHKQNTVDTKQYSCKRFKAGQCELGEECKYSHKLEECSLEDKT</sequence>
<dbReference type="InterPro" id="IPR042296">
    <property type="entry name" value="tRNA_met_Trm1_C"/>
</dbReference>
<dbReference type="GO" id="GO:0008270">
    <property type="term" value="F:zinc ion binding"/>
    <property type="evidence" value="ECO:0007669"/>
    <property type="project" value="UniProtKB-KW"/>
</dbReference>
<keyword evidence="9" id="KW-0862">Zinc</keyword>
<dbReference type="CDD" id="cd02440">
    <property type="entry name" value="AdoMet_MTases"/>
    <property type="match status" value="1"/>
</dbReference>